<name>A0A939JBM6_9BACT</name>
<evidence type="ECO:0000313" key="1">
    <source>
        <dbReference type="EMBL" id="MBO0359306.1"/>
    </source>
</evidence>
<protein>
    <submittedName>
        <fullName evidence="1">Uncharacterized protein</fullName>
    </submittedName>
</protein>
<keyword evidence="2" id="KW-1185">Reference proteome</keyword>
<dbReference type="RefSeq" id="WP_206985233.1">
    <property type="nucleotide sequence ID" value="NZ_JAFLQZ010000010.1"/>
</dbReference>
<proteinExistence type="predicted"/>
<reference evidence="1" key="1">
    <citation type="submission" date="2021-03" db="EMBL/GenBank/DDBJ databases">
        <authorList>
            <person name="Kim M.K."/>
        </authorList>
    </citation>
    <scope>NUCLEOTIDE SEQUENCE</scope>
    <source>
        <strain evidence="1">BT186</strain>
    </source>
</reference>
<evidence type="ECO:0000313" key="2">
    <source>
        <dbReference type="Proteomes" id="UP000664144"/>
    </source>
</evidence>
<organism evidence="1 2">
    <name type="scientific">Hymenobacter telluris</name>
    <dbReference type="NCBI Taxonomy" id="2816474"/>
    <lineage>
        <taxon>Bacteria</taxon>
        <taxon>Pseudomonadati</taxon>
        <taxon>Bacteroidota</taxon>
        <taxon>Cytophagia</taxon>
        <taxon>Cytophagales</taxon>
        <taxon>Hymenobacteraceae</taxon>
        <taxon>Hymenobacter</taxon>
    </lineage>
</organism>
<gene>
    <name evidence="1" type="ORF">J0X19_15190</name>
</gene>
<comment type="caution">
    <text evidence="1">The sequence shown here is derived from an EMBL/GenBank/DDBJ whole genome shotgun (WGS) entry which is preliminary data.</text>
</comment>
<dbReference type="EMBL" id="JAFLQZ010000010">
    <property type="protein sequence ID" value="MBO0359306.1"/>
    <property type="molecule type" value="Genomic_DNA"/>
</dbReference>
<dbReference type="Proteomes" id="UP000664144">
    <property type="component" value="Unassembled WGS sequence"/>
</dbReference>
<accession>A0A939JBM6</accession>
<sequence length="224" mass="24880">MGYRSVAVIIGFGLGTLASCISRKVDDSEIDTSDVPTERFCMYQKVGDTVRVKRVVTDKFAGSRLLSYAIWDADKRGTQQRILENQPFADMQLDSVRQMLTKQQKYWQPSEKAQELFVQIRPAPDDGGDLAVLTLRQEVEDDIDAALTAAGIGHWTAGDLGPGGGNMLFSTTNTTQAQHIIVAVLRAYHIGQKTVIARRIMNAPNDWTYEVLYPIAYSGLFNSM</sequence>
<dbReference type="AlphaFoldDB" id="A0A939JBM6"/>
<dbReference type="PROSITE" id="PS51257">
    <property type="entry name" value="PROKAR_LIPOPROTEIN"/>
    <property type="match status" value="1"/>
</dbReference>